<organism evidence="2 3">
    <name type="scientific">Microtetraspora malaysiensis</name>
    <dbReference type="NCBI Taxonomy" id="161358"/>
    <lineage>
        <taxon>Bacteria</taxon>
        <taxon>Bacillati</taxon>
        <taxon>Actinomycetota</taxon>
        <taxon>Actinomycetes</taxon>
        <taxon>Streptosporangiales</taxon>
        <taxon>Streptosporangiaceae</taxon>
        <taxon>Microtetraspora</taxon>
    </lineage>
</organism>
<dbReference type="Pfam" id="PF12840">
    <property type="entry name" value="HTH_20"/>
    <property type="match status" value="1"/>
</dbReference>
<dbReference type="InterPro" id="IPR011991">
    <property type="entry name" value="ArsR-like_HTH"/>
</dbReference>
<proteinExistence type="predicted"/>
<dbReference type="Gene3D" id="1.10.10.10">
    <property type="entry name" value="Winged helix-like DNA-binding domain superfamily/Winged helix DNA-binding domain"/>
    <property type="match status" value="1"/>
</dbReference>
<gene>
    <name evidence="2" type="ORF">ACFYXI_25495</name>
</gene>
<dbReference type="InterPro" id="IPR001845">
    <property type="entry name" value="HTH_ArsR_DNA-bd_dom"/>
</dbReference>
<accession>A0ABW6SVA9</accession>
<dbReference type="InterPro" id="IPR036388">
    <property type="entry name" value="WH-like_DNA-bd_sf"/>
</dbReference>
<dbReference type="InterPro" id="IPR036390">
    <property type="entry name" value="WH_DNA-bd_sf"/>
</dbReference>
<evidence type="ECO:0000313" key="2">
    <source>
        <dbReference type="EMBL" id="MFF3668944.1"/>
    </source>
</evidence>
<dbReference type="SMART" id="SM00418">
    <property type="entry name" value="HTH_ARSR"/>
    <property type="match status" value="1"/>
</dbReference>
<dbReference type="CDD" id="cd00090">
    <property type="entry name" value="HTH_ARSR"/>
    <property type="match status" value="1"/>
</dbReference>
<dbReference type="RefSeq" id="WP_387414742.1">
    <property type="nucleotide sequence ID" value="NZ_JBIASD010000018.1"/>
</dbReference>
<keyword evidence="3" id="KW-1185">Reference proteome</keyword>
<sequence>MTDNKLDAGALKAFVHPVRLRLYELLEEHGAATATQLAARVGENTGVTSYHLRKLAAHGLIVDAPEQGRGKERFWKTTGFTADIDELRRNPETAQAAEALATATVHQRGAELARWVEESRTVPRPWVVASLHTHRGIRLTLEQLEELNRQVTELLDAFQERVRDQADDEAVRVVVNVDAFPVGIDHPS</sequence>
<feature type="domain" description="HTH arsR-type" evidence="1">
    <location>
        <begin position="9"/>
        <end position="89"/>
    </location>
</feature>
<dbReference type="EMBL" id="JBIASD010000018">
    <property type="protein sequence ID" value="MFF3668944.1"/>
    <property type="molecule type" value="Genomic_DNA"/>
</dbReference>
<name>A0ABW6SVA9_9ACTN</name>
<dbReference type="SUPFAM" id="SSF46785">
    <property type="entry name" value="Winged helix' DNA-binding domain"/>
    <property type="match status" value="1"/>
</dbReference>
<comment type="caution">
    <text evidence="2">The sequence shown here is derived from an EMBL/GenBank/DDBJ whole genome shotgun (WGS) entry which is preliminary data.</text>
</comment>
<dbReference type="Proteomes" id="UP001602013">
    <property type="component" value="Unassembled WGS sequence"/>
</dbReference>
<evidence type="ECO:0000259" key="1">
    <source>
        <dbReference type="SMART" id="SM00418"/>
    </source>
</evidence>
<protein>
    <submittedName>
        <fullName evidence="2">Winged helix-turn-helix domain-containing protein</fullName>
    </submittedName>
</protein>
<reference evidence="2 3" key="1">
    <citation type="submission" date="2024-10" db="EMBL/GenBank/DDBJ databases">
        <title>The Natural Products Discovery Center: Release of the First 8490 Sequenced Strains for Exploring Actinobacteria Biosynthetic Diversity.</title>
        <authorList>
            <person name="Kalkreuter E."/>
            <person name="Kautsar S.A."/>
            <person name="Yang D."/>
            <person name="Bader C.D."/>
            <person name="Teijaro C.N."/>
            <person name="Fluegel L."/>
            <person name="Davis C.M."/>
            <person name="Simpson J.R."/>
            <person name="Lauterbach L."/>
            <person name="Steele A.D."/>
            <person name="Gui C."/>
            <person name="Meng S."/>
            <person name="Li G."/>
            <person name="Viehrig K."/>
            <person name="Ye F."/>
            <person name="Su P."/>
            <person name="Kiefer A.F."/>
            <person name="Nichols A."/>
            <person name="Cepeda A.J."/>
            <person name="Yan W."/>
            <person name="Fan B."/>
            <person name="Jiang Y."/>
            <person name="Adhikari A."/>
            <person name="Zheng C.-J."/>
            <person name="Schuster L."/>
            <person name="Cowan T.M."/>
            <person name="Smanski M.J."/>
            <person name="Chevrette M.G."/>
            <person name="De Carvalho L.P.S."/>
            <person name="Shen B."/>
        </authorList>
    </citation>
    <scope>NUCLEOTIDE SEQUENCE [LARGE SCALE GENOMIC DNA]</scope>
    <source>
        <strain evidence="2 3">NPDC002173</strain>
    </source>
</reference>
<evidence type="ECO:0000313" key="3">
    <source>
        <dbReference type="Proteomes" id="UP001602013"/>
    </source>
</evidence>